<evidence type="ECO:0000313" key="11">
    <source>
        <dbReference type="Proteomes" id="UP000006251"/>
    </source>
</evidence>
<dbReference type="STRING" id="1121922.GCA_000428905_02392"/>
<evidence type="ECO:0000256" key="7">
    <source>
        <dbReference type="NCBIfam" id="TIGR02967"/>
    </source>
</evidence>
<keyword evidence="4 8" id="KW-0479">Metal-binding</keyword>
<dbReference type="PANTHER" id="PTHR11271:SF6">
    <property type="entry name" value="GUANINE DEAMINASE"/>
    <property type="match status" value="1"/>
</dbReference>
<name>K6ZAV6_9ALTE</name>
<dbReference type="AlphaFoldDB" id="K6ZAV6"/>
<evidence type="ECO:0000256" key="3">
    <source>
        <dbReference type="ARBA" id="ARBA00012781"/>
    </source>
</evidence>
<proteinExistence type="inferred from homology"/>
<dbReference type="SUPFAM" id="SSF51556">
    <property type="entry name" value="Metallo-dependent hydrolases"/>
    <property type="match status" value="1"/>
</dbReference>
<feature type="domain" description="Amidohydrolase-related" evidence="9">
    <location>
        <begin position="67"/>
        <end position="426"/>
    </location>
</feature>
<dbReference type="SUPFAM" id="SSF51338">
    <property type="entry name" value="Composite domain of metallo-dependent hydrolases"/>
    <property type="match status" value="1"/>
</dbReference>
<dbReference type="Gene3D" id="2.30.40.10">
    <property type="entry name" value="Urease, subunit C, domain 1"/>
    <property type="match status" value="1"/>
</dbReference>
<comment type="catalytic activity">
    <reaction evidence="8">
        <text>guanine + H2O + H(+) = xanthine + NH4(+)</text>
        <dbReference type="Rhea" id="RHEA:14665"/>
        <dbReference type="ChEBI" id="CHEBI:15377"/>
        <dbReference type="ChEBI" id="CHEBI:15378"/>
        <dbReference type="ChEBI" id="CHEBI:16235"/>
        <dbReference type="ChEBI" id="CHEBI:17712"/>
        <dbReference type="ChEBI" id="CHEBI:28938"/>
        <dbReference type="EC" id="3.5.4.3"/>
    </reaction>
</comment>
<dbReference type="NCBIfam" id="NF006679">
    <property type="entry name" value="PRK09228.1"/>
    <property type="match status" value="1"/>
</dbReference>
<evidence type="ECO:0000256" key="6">
    <source>
        <dbReference type="ARBA" id="ARBA00022833"/>
    </source>
</evidence>
<dbReference type="UniPathway" id="UPA00603">
    <property type="reaction ID" value="UER00660"/>
</dbReference>
<evidence type="ECO:0000256" key="4">
    <source>
        <dbReference type="ARBA" id="ARBA00022723"/>
    </source>
</evidence>
<dbReference type="InterPro" id="IPR006680">
    <property type="entry name" value="Amidohydro-rel"/>
</dbReference>
<comment type="function">
    <text evidence="8">Catalyzes the hydrolytic deamination of guanine, producing xanthine and ammonia.</text>
</comment>
<keyword evidence="6 8" id="KW-0862">Zinc</keyword>
<evidence type="ECO:0000256" key="5">
    <source>
        <dbReference type="ARBA" id="ARBA00022801"/>
    </source>
</evidence>
<comment type="similarity">
    <text evidence="2 8">Belongs to the metallo-dependent hydrolases superfamily. ATZ/TRZ family.</text>
</comment>
<gene>
    <name evidence="10" type="primary">guaD</name>
    <name evidence="10" type="ORF">GPAL_0617</name>
</gene>
<evidence type="ECO:0000256" key="8">
    <source>
        <dbReference type="RuleBase" id="RU366009"/>
    </source>
</evidence>
<protein>
    <recommendedName>
        <fullName evidence="3 7">Guanine deaminase</fullName>
        <shortName evidence="8">Guanase</shortName>
        <ecNumber evidence="3 7">3.5.4.3</ecNumber>
    </recommendedName>
    <alternativeName>
        <fullName evidence="8">Guanine aminohydrolase</fullName>
    </alternativeName>
</protein>
<dbReference type="InterPro" id="IPR032466">
    <property type="entry name" value="Metal_Hydrolase"/>
</dbReference>
<dbReference type="InterPro" id="IPR011059">
    <property type="entry name" value="Metal-dep_hydrolase_composite"/>
</dbReference>
<dbReference type="InterPro" id="IPR014311">
    <property type="entry name" value="Guanine_deaminase"/>
</dbReference>
<dbReference type="GO" id="GO:0005829">
    <property type="term" value="C:cytosol"/>
    <property type="evidence" value="ECO:0007669"/>
    <property type="project" value="TreeGrafter"/>
</dbReference>
<dbReference type="GO" id="GO:0008892">
    <property type="term" value="F:guanine deaminase activity"/>
    <property type="evidence" value="ECO:0007669"/>
    <property type="project" value="UniProtKB-UniRule"/>
</dbReference>
<keyword evidence="11" id="KW-1185">Reference proteome</keyword>
<dbReference type="Gene3D" id="3.20.20.140">
    <property type="entry name" value="Metal-dependent hydrolases"/>
    <property type="match status" value="1"/>
</dbReference>
<dbReference type="PANTHER" id="PTHR11271">
    <property type="entry name" value="GUANINE DEAMINASE"/>
    <property type="match status" value="1"/>
</dbReference>
<organism evidence="10 11">
    <name type="scientific">Brumicola pallidula DSM 14239 = ACAM 615</name>
    <dbReference type="NCBI Taxonomy" id="1121922"/>
    <lineage>
        <taxon>Bacteria</taxon>
        <taxon>Pseudomonadati</taxon>
        <taxon>Pseudomonadota</taxon>
        <taxon>Gammaproteobacteria</taxon>
        <taxon>Alteromonadales</taxon>
        <taxon>Alteromonadaceae</taxon>
        <taxon>Brumicola</taxon>
    </lineage>
</organism>
<reference evidence="11" key="1">
    <citation type="journal article" date="2014" name="Environ. Microbiol.">
        <title>Comparative genomics of the marine bacterial genus Glaciecola reveals the high degree of genomic diversity and genomic characteristic for cold adaptation.</title>
        <authorList>
            <person name="Qin Q.L."/>
            <person name="Xie B.B."/>
            <person name="Yu Y."/>
            <person name="Shu Y.L."/>
            <person name="Rong J.C."/>
            <person name="Zhang Y.J."/>
            <person name="Zhao D.L."/>
            <person name="Chen X.L."/>
            <person name="Zhang X.Y."/>
            <person name="Chen B."/>
            <person name="Zhou B.C."/>
            <person name="Zhang Y.Z."/>
        </authorList>
    </citation>
    <scope>NUCLEOTIDE SEQUENCE [LARGE SCALE GENOMIC DNA]</scope>
    <source>
        <strain evidence="11">ACAM 615</strain>
    </source>
</reference>
<dbReference type="Pfam" id="PF01979">
    <property type="entry name" value="Amidohydro_1"/>
    <property type="match status" value="1"/>
</dbReference>
<dbReference type="FunFam" id="3.20.20.140:FF:000022">
    <property type="entry name" value="Guanine deaminase"/>
    <property type="match status" value="1"/>
</dbReference>
<comment type="cofactor">
    <cofactor evidence="8">
        <name>Zn(2+)</name>
        <dbReference type="ChEBI" id="CHEBI:29105"/>
    </cofactor>
    <text evidence="8">Binds 1 zinc ion per subunit.</text>
</comment>
<evidence type="ECO:0000256" key="1">
    <source>
        <dbReference type="ARBA" id="ARBA00004984"/>
    </source>
</evidence>
<dbReference type="EC" id="3.5.4.3" evidence="3 7"/>
<dbReference type="GO" id="GO:0006147">
    <property type="term" value="P:guanine catabolic process"/>
    <property type="evidence" value="ECO:0007669"/>
    <property type="project" value="UniProtKB-UniRule"/>
</dbReference>
<dbReference type="EMBL" id="BAEQ01000013">
    <property type="protein sequence ID" value="GAC27497.1"/>
    <property type="molecule type" value="Genomic_DNA"/>
</dbReference>
<comment type="caution">
    <text evidence="10">The sequence shown here is derived from an EMBL/GenBank/DDBJ whole genome shotgun (WGS) entry which is preliminary data.</text>
</comment>
<dbReference type="GO" id="GO:0008270">
    <property type="term" value="F:zinc ion binding"/>
    <property type="evidence" value="ECO:0007669"/>
    <property type="project" value="UniProtKB-UniRule"/>
</dbReference>
<dbReference type="Proteomes" id="UP000006251">
    <property type="component" value="Unassembled WGS sequence"/>
</dbReference>
<evidence type="ECO:0000313" key="10">
    <source>
        <dbReference type="EMBL" id="GAC27497.1"/>
    </source>
</evidence>
<accession>K6ZAV6</accession>
<dbReference type="InterPro" id="IPR051607">
    <property type="entry name" value="Metallo-dep_hydrolases"/>
</dbReference>
<sequence length="439" mass="48799">MNIKTTLYRANILHFPVATLTPDTQAVMFDDGALVVANQKIIALGHYNDISRQYSKVNTVDYRGRLLVPGLIDSHLHYPQTEMIAQYGKQLLAWLQNYTFPTENKFESVEYCEHIANIFIRQLIDNGTTTALAFSTVHKQSVDALFTAASSLNMSFVTGKVCMDRHCPEYLQDTPASAQSDSDELIARWHGKGRNLYALTPRFAPTSSSAQLAALSELAQQYPDVFVQTHLSENAHEVEWVRSLYPEHSSYLDVYANFNMVRKRAVFGHCLHLSEDEWSQLAESGATAAFCPTSNLFLGSGLFDIQAAKRHQVNIALATDVGAGTTFNMLRTYGEAYKVSQLKHAPISPLEGLYMMTQGPAQAYDLADSIGNLNPGTYADFIILDPHFNSLSQLRIKQLNNASDILFALSLIGDDRAIEATYIAGNQQKISMEKSHVLA</sequence>
<dbReference type="NCBIfam" id="TIGR02967">
    <property type="entry name" value="guan_deamin"/>
    <property type="match status" value="1"/>
</dbReference>
<comment type="pathway">
    <text evidence="1 8">Purine metabolism; guanine degradation; xanthine from guanine: step 1/1.</text>
</comment>
<keyword evidence="5 8" id="KW-0378">Hydrolase</keyword>
<evidence type="ECO:0000256" key="2">
    <source>
        <dbReference type="ARBA" id="ARBA00006745"/>
    </source>
</evidence>
<evidence type="ECO:0000259" key="9">
    <source>
        <dbReference type="Pfam" id="PF01979"/>
    </source>
</evidence>